<protein>
    <submittedName>
        <fullName evidence="8">Predicted arabinose efflux permease, MFS family</fullName>
    </submittedName>
</protein>
<evidence type="ECO:0000313" key="8">
    <source>
        <dbReference type="EMBL" id="SDX16471.1"/>
    </source>
</evidence>
<feature type="transmembrane region" description="Helical" evidence="6">
    <location>
        <begin position="196"/>
        <end position="220"/>
    </location>
</feature>
<feature type="transmembrane region" description="Helical" evidence="6">
    <location>
        <begin position="136"/>
        <end position="158"/>
    </location>
</feature>
<evidence type="ECO:0000256" key="2">
    <source>
        <dbReference type="ARBA" id="ARBA00022475"/>
    </source>
</evidence>
<evidence type="ECO:0000256" key="4">
    <source>
        <dbReference type="ARBA" id="ARBA00022989"/>
    </source>
</evidence>
<evidence type="ECO:0000256" key="6">
    <source>
        <dbReference type="SAM" id="Phobius"/>
    </source>
</evidence>
<dbReference type="InterPro" id="IPR036259">
    <property type="entry name" value="MFS_trans_sf"/>
</dbReference>
<dbReference type="SUPFAM" id="SSF103473">
    <property type="entry name" value="MFS general substrate transporter"/>
    <property type="match status" value="1"/>
</dbReference>
<dbReference type="EMBL" id="FNOB01000011">
    <property type="protein sequence ID" value="SDX16471.1"/>
    <property type="molecule type" value="Genomic_DNA"/>
</dbReference>
<feature type="transmembrane region" description="Helical" evidence="6">
    <location>
        <begin position="367"/>
        <end position="386"/>
    </location>
</feature>
<feature type="transmembrane region" description="Helical" evidence="6">
    <location>
        <begin position="81"/>
        <end position="103"/>
    </location>
</feature>
<feature type="transmembrane region" description="Helical" evidence="6">
    <location>
        <begin position="244"/>
        <end position="265"/>
    </location>
</feature>
<feature type="transmembrane region" description="Helical" evidence="6">
    <location>
        <begin position="406"/>
        <end position="426"/>
    </location>
</feature>
<organism evidence="8 9">
    <name type="scientific">Allgaiera indica</name>
    <dbReference type="NCBI Taxonomy" id="765699"/>
    <lineage>
        <taxon>Bacteria</taxon>
        <taxon>Pseudomonadati</taxon>
        <taxon>Pseudomonadota</taxon>
        <taxon>Alphaproteobacteria</taxon>
        <taxon>Rhodobacterales</taxon>
        <taxon>Paracoccaceae</taxon>
        <taxon>Allgaiera</taxon>
    </lineage>
</organism>
<dbReference type="Gene3D" id="1.20.1250.20">
    <property type="entry name" value="MFS general substrate transporter like domains"/>
    <property type="match status" value="2"/>
</dbReference>
<keyword evidence="5 6" id="KW-0472">Membrane</keyword>
<dbReference type="InterPro" id="IPR050189">
    <property type="entry name" value="MFS_Efflux_Transporters"/>
</dbReference>
<feature type="transmembrane region" description="Helical" evidence="6">
    <location>
        <begin position="280"/>
        <end position="299"/>
    </location>
</feature>
<dbReference type="Pfam" id="PF07690">
    <property type="entry name" value="MFS_1"/>
    <property type="match status" value="1"/>
</dbReference>
<keyword evidence="4 6" id="KW-1133">Transmembrane helix</keyword>
<dbReference type="InterPro" id="IPR020846">
    <property type="entry name" value="MFS_dom"/>
</dbReference>
<proteinExistence type="predicted"/>
<name>A0A1H2ZGF5_9RHOB</name>
<evidence type="ECO:0000313" key="9">
    <source>
        <dbReference type="Proteomes" id="UP000199541"/>
    </source>
</evidence>
<sequence>MTQEAILSRRVRRSGNPAGGRCERACRGTGELHDAPMGRRRVSTGVVFLVLGYVLSQFYRAFLAVLAPFLMRDLGVGADSLAWASGLWFVAFALAQLPIGWALDRIGPRLTAAVPLAVLGGGGAFCFALAQGPIGITVAMVLTGLGCAPVLVAAYYIYAREYPPALFATLAGMTVGIGSFGNIAGTLPLAWAAQTYGWRAAVAGVGVVTLLAAAALWRFVHDPAPVARDGDGLTLRGLLRERSLWLLAPMMVAGYAPAADIRGLWVGPWLGDVYGLDAGGIGRVSLVMGLAMIAGNFLYGPLDRVIGSRKWGVFGGNVLACLSLLAMGLWPAAGLWQATLGLAALGVFGASYSAVMAHGRGFLPPHLVGRGVTLLTLVGIGGTGLMQVVTGRIHAAWGGAGPIAPYSAIFLFFAGFVALTLGLYLFTEDRLD</sequence>
<gene>
    <name evidence="8" type="ORF">SAMN05444006_11110</name>
</gene>
<dbReference type="PANTHER" id="PTHR43124:SF3">
    <property type="entry name" value="CHLORAMPHENICOL EFFLUX PUMP RV0191"/>
    <property type="match status" value="1"/>
</dbReference>
<dbReference type="Proteomes" id="UP000199541">
    <property type="component" value="Unassembled WGS sequence"/>
</dbReference>
<comment type="caution">
    <text evidence="8">The sequence shown here is derived from an EMBL/GenBank/DDBJ whole genome shotgun (WGS) entry which is preliminary data.</text>
</comment>
<keyword evidence="3 6" id="KW-0812">Transmembrane</keyword>
<evidence type="ECO:0000256" key="5">
    <source>
        <dbReference type="ARBA" id="ARBA00023136"/>
    </source>
</evidence>
<dbReference type="InterPro" id="IPR011701">
    <property type="entry name" value="MFS"/>
</dbReference>
<feature type="transmembrane region" description="Helical" evidence="6">
    <location>
        <begin position="110"/>
        <end position="130"/>
    </location>
</feature>
<feature type="transmembrane region" description="Helical" evidence="6">
    <location>
        <begin position="165"/>
        <end position="184"/>
    </location>
</feature>
<keyword evidence="2" id="KW-1003">Cell membrane</keyword>
<feature type="transmembrane region" description="Helical" evidence="6">
    <location>
        <begin position="311"/>
        <end position="330"/>
    </location>
</feature>
<dbReference type="PANTHER" id="PTHR43124">
    <property type="entry name" value="PURINE EFFLUX PUMP PBUE"/>
    <property type="match status" value="1"/>
</dbReference>
<dbReference type="PROSITE" id="PS50850">
    <property type="entry name" value="MFS"/>
    <property type="match status" value="1"/>
</dbReference>
<feature type="transmembrane region" description="Helical" evidence="6">
    <location>
        <begin position="336"/>
        <end position="355"/>
    </location>
</feature>
<reference evidence="8 9" key="1">
    <citation type="submission" date="2016-10" db="EMBL/GenBank/DDBJ databases">
        <authorList>
            <person name="Varghese N."/>
            <person name="Submissions S."/>
        </authorList>
    </citation>
    <scope>NUCLEOTIDE SEQUENCE [LARGE SCALE GENOMIC DNA]</scope>
    <source>
        <strain evidence="8 9">DSM 24802</strain>
    </source>
</reference>
<keyword evidence="9" id="KW-1185">Reference proteome</keyword>
<comment type="subcellular location">
    <subcellularLocation>
        <location evidence="1">Cell membrane</location>
        <topology evidence="1">Multi-pass membrane protein</topology>
    </subcellularLocation>
</comment>
<feature type="domain" description="Major facilitator superfamily (MFS) profile" evidence="7">
    <location>
        <begin position="45"/>
        <end position="432"/>
    </location>
</feature>
<evidence type="ECO:0000256" key="1">
    <source>
        <dbReference type="ARBA" id="ARBA00004651"/>
    </source>
</evidence>
<feature type="transmembrane region" description="Helical" evidence="6">
    <location>
        <begin position="46"/>
        <end position="69"/>
    </location>
</feature>
<accession>A0A1H2ZGF5</accession>
<evidence type="ECO:0000256" key="3">
    <source>
        <dbReference type="ARBA" id="ARBA00022692"/>
    </source>
</evidence>
<evidence type="ECO:0000259" key="7">
    <source>
        <dbReference type="PROSITE" id="PS50850"/>
    </source>
</evidence>